<evidence type="ECO:0000313" key="3">
    <source>
        <dbReference type="EMBL" id="MDB9487474.1"/>
    </source>
</evidence>
<gene>
    <name evidence="3" type="ORF">PN492_13100</name>
</gene>
<name>A0ABT5A7L2_9CYAN</name>
<organism evidence="3 4">
    <name type="scientific">Dolichospermum circinale CS-537/01</name>
    <dbReference type="NCBI Taxonomy" id="3021739"/>
    <lineage>
        <taxon>Bacteria</taxon>
        <taxon>Bacillati</taxon>
        <taxon>Cyanobacteriota</taxon>
        <taxon>Cyanophyceae</taxon>
        <taxon>Nostocales</taxon>
        <taxon>Aphanizomenonaceae</taxon>
        <taxon>Dolichospermum</taxon>
        <taxon>Dolichospermum circinale</taxon>
    </lineage>
</organism>
<protein>
    <submittedName>
        <fullName evidence="3">Pilus assembly protein PilO</fullName>
    </submittedName>
</protein>
<dbReference type="EMBL" id="JAQMTU010000077">
    <property type="protein sequence ID" value="MDB9487474.1"/>
    <property type="molecule type" value="Genomic_DNA"/>
</dbReference>
<keyword evidence="2" id="KW-0812">Transmembrane</keyword>
<dbReference type="RefSeq" id="WP_028082913.1">
    <property type="nucleotide sequence ID" value="NZ_JAQMTU010000077.1"/>
</dbReference>
<keyword evidence="4" id="KW-1185">Reference proteome</keyword>
<reference evidence="3 4" key="1">
    <citation type="submission" date="2023-01" db="EMBL/GenBank/DDBJ databases">
        <title>Genomes from the Australian National Cyanobacteria Reference Collection.</title>
        <authorList>
            <person name="Willis A."/>
            <person name="Lee E.M.F."/>
        </authorList>
    </citation>
    <scope>NUCLEOTIDE SEQUENCE [LARGE SCALE GENOMIC DNA]</scope>
    <source>
        <strain evidence="3 4">CS-537/01</strain>
    </source>
</reference>
<dbReference type="Proteomes" id="UP001212123">
    <property type="component" value="Unassembled WGS sequence"/>
</dbReference>
<sequence length="255" mass="28052">MTLSGEFNSTQQVTEAENSAPVVFGITLTPLIIGSVFAGLGVLGAFYMLVNMVMPAVESYKEQETKRDQLQIEIQQKQNQARQIGKIKADLATAKEQQKQILALFTDEKSLETLLLDTSLLIDSSDIKVFGSSIKAKMKKFAPTTEKPEVVADNSFGAEINNKIKRSIIKVEIEGNFVQTQLIMRNIERLQPLLLVKNYDSKLSPPEISADKNNPIPINIGKLITSFELEALIPLTPEEEAALAPQPAAANTPKK</sequence>
<keyword evidence="1" id="KW-0175">Coiled coil</keyword>
<proteinExistence type="predicted"/>
<feature type="coiled-coil region" evidence="1">
    <location>
        <begin position="60"/>
        <end position="97"/>
    </location>
</feature>
<feature type="transmembrane region" description="Helical" evidence="2">
    <location>
        <begin position="20"/>
        <end position="50"/>
    </location>
</feature>
<comment type="caution">
    <text evidence="3">The sequence shown here is derived from an EMBL/GenBank/DDBJ whole genome shotgun (WGS) entry which is preliminary data.</text>
</comment>
<keyword evidence="2" id="KW-0472">Membrane</keyword>
<accession>A0ABT5A7L2</accession>
<evidence type="ECO:0000313" key="4">
    <source>
        <dbReference type="Proteomes" id="UP001212123"/>
    </source>
</evidence>
<evidence type="ECO:0000256" key="2">
    <source>
        <dbReference type="SAM" id="Phobius"/>
    </source>
</evidence>
<keyword evidence="2" id="KW-1133">Transmembrane helix</keyword>
<evidence type="ECO:0000256" key="1">
    <source>
        <dbReference type="SAM" id="Coils"/>
    </source>
</evidence>